<dbReference type="Pfam" id="PF00270">
    <property type="entry name" value="DEAD"/>
    <property type="match status" value="1"/>
</dbReference>
<dbReference type="OrthoDB" id="9815222at2"/>
<dbReference type="SMART" id="SM00487">
    <property type="entry name" value="DEXDc"/>
    <property type="match status" value="1"/>
</dbReference>
<keyword evidence="7" id="KW-1185">Reference proteome</keyword>
<name>D6SKA0_9BACT</name>
<dbReference type="InterPro" id="IPR011545">
    <property type="entry name" value="DEAD/DEAH_box_helicase_dom"/>
</dbReference>
<dbReference type="Pfam" id="PF09369">
    <property type="entry name" value="MZB"/>
    <property type="match status" value="1"/>
</dbReference>
<dbReference type="GO" id="GO:0006289">
    <property type="term" value="P:nucleotide-excision repair"/>
    <property type="evidence" value="ECO:0007669"/>
    <property type="project" value="TreeGrafter"/>
</dbReference>
<evidence type="ECO:0008006" key="8">
    <source>
        <dbReference type="Google" id="ProtNLM"/>
    </source>
</evidence>
<dbReference type="PROSITE" id="PS51192">
    <property type="entry name" value="HELICASE_ATP_BIND_1"/>
    <property type="match status" value="1"/>
</dbReference>
<keyword evidence="2" id="KW-0067">ATP-binding</keyword>
<dbReference type="RefSeq" id="WP_008869422.1">
    <property type="nucleotide sequence ID" value="NZ_ACJN02000001.1"/>
</dbReference>
<gene>
    <name evidence="6" type="ORF">Dthio_PD3767</name>
</gene>
<dbReference type="Proteomes" id="UP000005496">
    <property type="component" value="Unassembled WGS sequence"/>
</dbReference>
<dbReference type="GO" id="GO:0036297">
    <property type="term" value="P:interstrand cross-link repair"/>
    <property type="evidence" value="ECO:0007669"/>
    <property type="project" value="TreeGrafter"/>
</dbReference>
<dbReference type="InterPro" id="IPR027417">
    <property type="entry name" value="P-loop_NTPase"/>
</dbReference>
<dbReference type="EMBL" id="ACJN02000001">
    <property type="protein sequence ID" value="EFI36303.1"/>
    <property type="molecule type" value="Genomic_DNA"/>
</dbReference>
<dbReference type="GO" id="GO:0005524">
    <property type="term" value="F:ATP binding"/>
    <property type="evidence" value="ECO:0007669"/>
    <property type="project" value="UniProtKB-KW"/>
</dbReference>
<keyword evidence="3" id="KW-0175">Coiled coil</keyword>
<feature type="coiled-coil region" evidence="3">
    <location>
        <begin position="1202"/>
        <end position="1229"/>
    </location>
</feature>
<evidence type="ECO:0000259" key="5">
    <source>
        <dbReference type="PROSITE" id="PS51194"/>
    </source>
</evidence>
<dbReference type="SUPFAM" id="SSF52540">
    <property type="entry name" value="P-loop containing nucleoside triphosphate hydrolases"/>
    <property type="match status" value="2"/>
</dbReference>
<dbReference type="SMART" id="SM00490">
    <property type="entry name" value="HELICc"/>
    <property type="match status" value="1"/>
</dbReference>
<dbReference type="PANTHER" id="PTHR47957">
    <property type="entry name" value="ATP-DEPENDENT HELICASE HRQ1"/>
    <property type="match status" value="1"/>
</dbReference>
<evidence type="ECO:0000313" key="6">
    <source>
        <dbReference type="EMBL" id="EFI36303.1"/>
    </source>
</evidence>
<accession>D6SKA0</accession>
<dbReference type="InterPro" id="IPR014001">
    <property type="entry name" value="Helicase_ATP-bd"/>
</dbReference>
<dbReference type="eggNOG" id="COG1201">
    <property type="taxonomic scope" value="Bacteria"/>
</dbReference>
<proteinExistence type="predicted"/>
<dbReference type="Pfam" id="PF00271">
    <property type="entry name" value="Helicase_C"/>
    <property type="match status" value="1"/>
</dbReference>
<keyword evidence="1" id="KW-0547">Nucleotide-binding</keyword>
<evidence type="ECO:0000256" key="2">
    <source>
        <dbReference type="ARBA" id="ARBA00022840"/>
    </source>
</evidence>
<feature type="domain" description="Helicase C-terminal" evidence="5">
    <location>
        <begin position="921"/>
        <end position="1104"/>
    </location>
</feature>
<sequence length="2094" mass="236346">MIPSILSRQIHQGLKDFLATTFQSTNPFFHGVLEKFLSTDGSLNKGPYISLQLPFEKGGDQEYFPHVPLGYTPYRHQEKAFARLSGPKPRGTLIATGTGSGKTECYNQPILEYCRVNSGTPGIKAILLYPMNALAFDQASRLAATIWKNPGLRGRVTAGLFVGQSTADPSSTMGEDHIITDKDLLRQSPPDILLTNYKMLDYLLLRARDAALWAANTPETLRYIVVDELHTFDGAQGTDLACLLRRLQSRLGTPAGYLCPIGTSATLGGDDSTDQLIRYAGKIFGQDFDHEALITESRLNADDFLRGELISRVDIPAPRDMDALKPEKYDTPRDFLEAQIQLWTGLDLQAEPDKSQWRVDLGQALKSHVFVHNLLRVVDGQVRSMQHILDELGGKASPQVKSGGPEYASLLLSSLLACISTAKSLDQEELRPFIHVRVQHWYRELRRMVCSVGSSPEIRFSDDLTQDQRNRHLPLLHCRECGQMGWLGRLPLHGAGLQSDLKAIYVDFFSKKPSQRLTSIFPQEQGSRSSFFPGHSMQLCPWCLHLGNKSGDECRGCGQTGTIAVLVPESAVKHCPSCGAHNSLTLLGSRAASLTSVMIGQFMSSSYNFDPKCIAFSDNVQDAAHRAGFFGARTFRFTFRAALQQYVQDRAEGHSLQRISREMPAYMQSRMDAENFAATFMPSNMTWLHDAEHLEKHDCLPSGSDLGSLIARRLRFETVSEYGFSSRIGRTLEKSGASVARPDPERMGLVIEELKMILQNEMEELRMPQGTAGNSGDTSGQSINNNALASFLMGLTVQIKNQGGIFDPDLEEYVKNWGKEYYISQRRKHWMPGFGPKTRTPGFVTTRAGMDRFPQITHSGSRNSWYEWWAFNYFPNLAMRQPGLAQRFYNLVFASLNKHGLVQDRFQDGHHIYGLQPDALQITNQVQQFRCSICGFSLSGAAADHEVWSSMSCLRRGCQGIFDPAERGADYYGRLYIRGRINRVVAREHTGLLDRDTREELEQKFKTPDAQRKPWYPNLLSSTPTLEMGIDIGSLSATLQCSVPPGQANYVQRTGRSGRKDGNALNLTVAAGQAHDLYFFARPLEMISGYVHPPGVYLDASAVLERQFTAFCLDRWVQASPGTDPVPSRLSTVLDTFQRQDRQVFPHNFMEYIQTRQTRLFDDFAGLFHQELSQDSINHLKQFVFGDSQEHPGLGYRILLRLYDLQKERKGLKTQVDRLYREIKRRENSPVRDKNHEDEMDSLRQERSGLMALIRNINSRDTYNFLTDEGLLPNYAFPEQGILLQSIIYRRRKIQQKGQGRYETLNFEYERPASSGLRELAPGNRFYAEGRRVEVDQVDLRTAGLETWRLCSNCPHCEPEARAGGSAVCPRCASPMWTDQGRKQELVRVRQVMANAPDWDSRITDESDQRDPAFYSTQLLVDVDNAAIRDAYQIEHPQHPFGFEFISRAVFRDINFGPQGQNSRSMQVAGEDLEGAGFVLCRHCGKVQKRDGRIKHAFGCPAKDKDSEANFVKSVFLYREFTSEAIKILVPVTGIEASKKRLDSFVAALQLGLRHHFGGSAYAIDHLQTTLSQEPVPDSSLRKQYLVLYDTVPGGTGFLKQLMRSETMLTVLEKAMQALTNCSCHKDPDRDGCYNCLLAYRHSYLMPTTSRQTAQEVLSTILSHRDTLRQVDNLQQIRVEGLGESELEVLFLEGLQSLDRQGWTVELRKEVIRGKPGRFLRLRAQAYEVEPQVELGQAQAVVIPSRADFVIRSARSRQAGRPVAVYADGLAFHRQRMGQDMAQRMALVQSGRFHTWSLTWKDIHGQVRQRQEKVADLLHPGDSPMGRQKFVQLLSQLDLEGCRELHTRDNFSLLAHFLADLRAKDMQNYALAQAVSLLDMSPSQDARDEWLQAVDHVVPDILLQELDARVHESLIGSLNPGPVNLFVLASRNALKSADPSGVRLFCCLDDTEEAQEKTGFERSWINFLRLYNIFQFLPRAFFCTRQGLRQGMYDQLIESFSDQDAGASHALVAREDDPEWQEAFELAGLELHERLSQMRSQGWPAPEVGFELHAGGRVLAEAELAWPEQKIACLTHEQKKDAEILQEHGWTVYT</sequence>
<evidence type="ECO:0000256" key="1">
    <source>
        <dbReference type="ARBA" id="ARBA00022741"/>
    </source>
</evidence>
<comment type="caution">
    <text evidence="6">The sequence shown here is derived from an EMBL/GenBank/DDBJ whole genome shotgun (WGS) entry which is preliminary data.</text>
</comment>
<organism evidence="6 7">
    <name type="scientific">Desulfonatronospira thiodismutans ASO3-1</name>
    <dbReference type="NCBI Taxonomy" id="555779"/>
    <lineage>
        <taxon>Bacteria</taxon>
        <taxon>Pseudomonadati</taxon>
        <taxon>Thermodesulfobacteriota</taxon>
        <taxon>Desulfovibrionia</taxon>
        <taxon>Desulfovibrionales</taxon>
        <taxon>Desulfonatronovibrionaceae</taxon>
        <taxon>Desulfonatronospira</taxon>
    </lineage>
</organism>
<evidence type="ECO:0000256" key="3">
    <source>
        <dbReference type="SAM" id="Coils"/>
    </source>
</evidence>
<protein>
    <recommendedName>
        <fullName evidence="8">DEAD/DEAH box helicase domain protein</fullName>
    </recommendedName>
</protein>
<dbReference type="InterPro" id="IPR001650">
    <property type="entry name" value="Helicase_C-like"/>
</dbReference>
<evidence type="ECO:0000313" key="7">
    <source>
        <dbReference type="Proteomes" id="UP000005496"/>
    </source>
</evidence>
<dbReference type="GO" id="GO:0003676">
    <property type="term" value="F:nucleic acid binding"/>
    <property type="evidence" value="ECO:0007669"/>
    <property type="project" value="InterPro"/>
</dbReference>
<dbReference type="PROSITE" id="PS51194">
    <property type="entry name" value="HELICASE_CTER"/>
    <property type="match status" value="1"/>
</dbReference>
<dbReference type="InterPro" id="IPR018973">
    <property type="entry name" value="MZB"/>
</dbReference>
<dbReference type="Gene3D" id="3.40.50.300">
    <property type="entry name" value="P-loop containing nucleotide triphosphate hydrolases"/>
    <property type="match status" value="2"/>
</dbReference>
<dbReference type="PANTHER" id="PTHR47957:SF3">
    <property type="entry name" value="ATP-DEPENDENT HELICASE HRQ1"/>
    <property type="match status" value="1"/>
</dbReference>
<evidence type="ECO:0000259" key="4">
    <source>
        <dbReference type="PROSITE" id="PS51192"/>
    </source>
</evidence>
<reference evidence="6" key="1">
    <citation type="submission" date="2010-05" db="EMBL/GenBank/DDBJ databases">
        <title>The draft genome of Desulfonatronospira thiodismutans ASO3-1.</title>
        <authorList>
            <consortium name="US DOE Joint Genome Institute (JGI-PGF)"/>
            <person name="Lucas S."/>
            <person name="Copeland A."/>
            <person name="Lapidus A."/>
            <person name="Cheng J.-F."/>
            <person name="Bruce D."/>
            <person name="Goodwin L."/>
            <person name="Pitluck S."/>
            <person name="Chertkov O."/>
            <person name="Brettin T."/>
            <person name="Detter J.C."/>
            <person name="Han C."/>
            <person name="Land M.L."/>
            <person name="Hauser L."/>
            <person name="Kyrpides N."/>
            <person name="Mikhailova N."/>
            <person name="Muyzer G."/>
            <person name="Woyke T."/>
        </authorList>
    </citation>
    <scope>NUCLEOTIDE SEQUENCE [LARGE SCALE GENOMIC DNA]</scope>
    <source>
        <strain evidence="6">ASO3-1</strain>
    </source>
</reference>
<feature type="domain" description="Helicase ATP-binding" evidence="4">
    <location>
        <begin position="83"/>
        <end position="271"/>
    </location>
</feature>
<dbReference type="GO" id="GO:0043138">
    <property type="term" value="F:3'-5' DNA helicase activity"/>
    <property type="evidence" value="ECO:0007669"/>
    <property type="project" value="TreeGrafter"/>
</dbReference>
<dbReference type="eggNOG" id="COG1205">
    <property type="taxonomic scope" value="Bacteria"/>
</dbReference>